<feature type="domain" description="Sulfotransferase" evidence="2">
    <location>
        <begin position="38"/>
        <end position="200"/>
    </location>
</feature>
<protein>
    <submittedName>
        <fullName evidence="3">Protein xylosyltransferase</fullName>
    </submittedName>
</protein>
<dbReference type="Pfam" id="PF00685">
    <property type="entry name" value="Sulfotransfer_1"/>
    <property type="match status" value="1"/>
</dbReference>
<comment type="similarity">
    <text evidence="1">Belongs to the WSCD family.</text>
</comment>
<dbReference type="Proteomes" id="UP001363151">
    <property type="component" value="Unassembled WGS sequence"/>
</dbReference>
<reference evidence="3 4" key="1">
    <citation type="submission" date="2024-03" db="EMBL/GenBank/DDBJ databases">
        <title>Aureococcus anophagefferens CCMP1851 and Kratosvirus quantuckense: Draft genome of a second virus-susceptible host strain in the model system.</title>
        <authorList>
            <person name="Chase E."/>
            <person name="Truchon A.R."/>
            <person name="Schepens W."/>
            <person name="Wilhelm S.W."/>
        </authorList>
    </citation>
    <scope>NUCLEOTIDE SEQUENCE [LARGE SCALE GENOMIC DNA]</scope>
    <source>
        <strain evidence="3 4">CCMP1851</strain>
    </source>
</reference>
<evidence type="ECO:0000256" key="1">
    <source>
        <dbReference type="ARBA" id="ARBA00010236"/>
    </source>
</evidence>
<dbReference type="PANTHER" id="PTHR45964:SF5">
    <property type="entry name" value="WSCD FAMILY MEMBER CG9164"/>
    <property type="match status" value="1"/>
</dbReference>
<evidence type="ECO:0000313" key="3">
    <source>
        <dbReference type="EMBL" id="KAK7238338.1"/>
    </source>
</evidence>
<dbReference type="EMBL" id="JBBJCI010000230">
    <property type="protein sequence ID" value="KAK7238338.1"/>
    <property type="molecule type" value="Genomic_DNA"/>
</dbReference>
<dbReference type="InterPro" id="IPR000863">
    <property type="entry name" value="Sulfotransferase_dom"/>
</dbReference>
<name>A0ABR1FTI3_AURAN</name>
<dbReference type="Gene3D" id="3.40.50.300">
    <property type="entry name" value="P-loop containing nucleotide triphosphate hydrolases"/>
    <property type="match status" value="1"/>
</dbReference>
<evidence type="ECO:0000313" key="4">
    <source>
        <dbReference type="Proteomes" id="UP001363151"/>
    </source>
</evidence>
<accession>A0ABR1FTI3</accession>
<dbReference type="PANTHER" id="PTHR45964">
    <property type="entry name" value="WSCD FAMILY MEMBER CG9164"/>
    <property type="match status" value="1"/>
</dbReference>
<sequence length="361" mass="39777">MAAQEQAPCSPAAARSTNFPLPLPARFLDASEAVGETVVLASYPRSGNSLLRSLLESISGVVTGSDTAPNRTLSLALQECGVRGEGVIDERAWVVKSHYPERRGCARFAAKRAILLVRNPWDVIDSYFNMTLTNSHNTTMRDDQYARFEELFRGLARAEADVWARFNRWWLRAPIPLLVVRYEDLVHHRHRTLRRVAWFLRGCDPLEGTGWADRVDAACGAELDASGFYAPRRGGARRVGSSLRRFDDALRGEVEDICGSMLADFGYDAGRGFPETVDVAPRALRAPVPPGDGDHDVDDSGALLLNGGREVRDKDSPFGRYMTTFRRSLTEPVVADDGAELNAHEVAAARARGDAPLRVAR</sequence>
<dbReference type="SUPFAM" id="SSF52540">
    <property type="entry name" value="P-loop containing nucleoside triphosphate hydrolases"/>
    <property type="match status" value="1"/>
</dbReference>
<dbReference type="InterPro" id="IPR051589">
    <property type="entry name" value="Sialate-O-sulfotransferase"/>
</dbReference>
<comment type="caution">
    <text evidence="3">The sequence shown here is derived from an EMBL/GenBank/DDBJ whole genome shotgun (WGS) entry which is preliminary data.</text>
</comment>
<organism evidence="3 4">
    <name type="scientific">Aureococcus anophagefferens</name>
    <name type="common">Harmful bloom alga</name>
    <dbReference type="NCBI Taxonomy" id="44056"/>
    <lineage>
        <taxon>Eukaryota</taxon>
        <taxon>Sar</taxon>
        <taxon>Stramenopiles</taxon>
        <taxon>Ochrophyta</taxon>
        <taxon>Pelagophyceae</taxon>
        <taxon>Pelagomonadales</taxon>
        <taxon>Pelagomonadaceae</taxon>
        <taxon>Aureococcus</taxon>
    </lineage>
</organism>
<proteinExistence type="inferred from homology"/>
<dbReference type="InterPro" id="IPR027417">
    <property type="entry name" value="P-loop_NTPase"/>
</dbReference>
<keyword evidence="4" id="KW-1185">Reference proteome</keyword>
<gene>
    <name evidence="3" type="ORF">SO694_00023147</name>
</gene>
<evidence type="ECO:0000259" key="2">
    <source>
        <dbReference type="Pfam" id="PF00685"/>
    </source>
</evidence>